<dbReference type="GO" id="GO:0016788">
    <property type="term" value="F:hydrolase activity, acting on ester bonds"/>
    <property type="evidence" value="ECO:0007669"/>
    <property type="project" value="TreeGrafter"/>
</dbReference>
<dbReference type="EMBL" id="CP003415">
    <property type="protein sequence ID" value="AFI89203.1"/>
    <property type="molecule type" value="Genomic_DNA"/>
</dbReference>
<evidence type="ECO:0000313" key="4">
    <source>
        <dbReference type="EMBL" id="AFI89203.1"/>
    </source>
</evidence>
<dbReference type="HOGENOM" id="CLU_039834_3_1_6"/>
<protein>
    <submittedName>
        <fullName evidence="4">IroE</fullName>
    </submittedName>
</protein>
<dbReference type="SUPFAM" id="SSF53474">
    <property type="entry name" value="alpha/beta-Hydrolases"/>
    <property type="match status" value="1"/>
</dbReference>
<dbReference type="PANTHER" id="PTHR40841">
    <property type="entry name" value="SIDEROPHORE TRIACETYLFUSARININE C ESTERASE"/>
    <property type="match status" value="1"/>
</dbReference>
<dbReference type="InterPro" id="IPR029058">
    <property type="entry name" value="AB_hydrolase_fold"/>
</dbReference>
<dbReference type="PANTHER" id="PTHR40841:SF2">
    <property type="entry name" value="SIDEROPHORE-DEGRADING ESTERASE (EUROFUNG)"/>
    <property type="match status" value="1"/>
</dbReference>
<keyword evidence="3" id="KW-0472">Membrane</keyword>
<keyword evidence="3" id="KW-1133">Transmembrane helix</keyword>
<dbReference type="Gene3D" id="3.40.50.1820">
    <property type="entry name" value="alpha/beta hydrolase"/>
    <property type="match status" value="1"/>
</dbReference>
<dbReference type="Proteomes" id="UP000008044">
    <property type="component" value="Chromosome"/>
</dbReference>
<proteinExistence type="inferred from homology"/>
<evidence type="ECO:0000256" key="3">
    <source>
        <dbReference type="SAM" id="Phobius"/>
    </source>
</evidence>
<accession>A0A0H3I3I8</accession>
<sequence>MSSHHKHNKKLPTITRFIIIGFTLRFCLPLSTQHMRYFPMIVFSLMVSTSGMLPVRAEPTIPDITEQAKAQFEINHVEMQSDTQHTYRIFIALPHHQPAPEGGYPVLYMLDGNAQFPVAVNSYNAKNGAAPLIIAVGYAIDKPYDVPARTRDYTPPTPLTDPDFAAGGEAEAFYQFLQSTVKPWVEANYDVNKQKQTLAGHSFGGLFTLYTLFNHTESFQRYVAASPSIWWGNGVVIPARTPLLATPPQSISVTAGENEDEPVKTRAGQPVDEKRAERLSQRKMVERAKTLANRLNEQGTKADFILFPGKGHGDVIPDAIGKAVAIAGQ</sequence>
<dbReference type="InterPro" id="IPR000801">
    <property type="entry name" value="Esterase-like"/>
</dbReference>
<organism evidence="4 5">
    <name type="scientific">Pectobacterium parmentieri</name>
    <dbReference type="NCBI Taxonomy" id="1905730"/>
    <lineage>
        <taxon>Bacteria</taxon>
        <taxon>Pseudomonadati</taxon>
        <taxon>Pseudomonadota</taxon>
        <taxon>Gammaproteobacteria</taxon>
        <taxon>Enterobacterales</taxon>
        <taxon>Pectobacteriaceae</taxon>
        <taxon>Pectobacterium</taxon>
    </lineage>
</organism>
<keyword evidence="2" id="KW-0378">Hydrolase</keyword>
<dbReference type="PATRIC" id="fig|1166016.3.peg.1101"/>
<evidence type="ECO:0000256" key="2">
    <source>
        <dbReference type="ARBA" id="ARBA00022801"/>
    </source>
</evidence>
<dbReference type="STRING" id="1905730.W5S_1100"/>
<name>A0A0H3I3I8_PECPM</name>
<dbReference type="AlphaFoldDB" id="A0A0H3I3I8"/>
<evidence type="ECO:0000256" key="1">
    <source>
        <dbReference type="ARBA" id="ARBA00005622"/>
    </source>
</evidence>
<reference evidence="4 5" key="1">
    <citation type="journal article" date="2012" name="J. Bacteriol.">
        <title>Genome sequence of Pectobacterium sp. strain SCC3193.</title>
        <authorList>
            <person name="Koskinen J.P."/>
            <person name="Laine P."/>
            <person name="Niemi O."/>
            <person name="Nykyri J."/>
            <person name="Harjunpaa H."/>
            <person name="Auvinen P."/>
            <person name="Paulin L."/>
            <person name="Pirhonen M."/>
            <person name="Palva T."/>
            <person name="Holm L."/>
        </authorList>
    </citation>
    <scope>NUCLEOTIDE SEQUENCE [LARGE SCALE GENOMIC DNA]</scope>
    <source>
        <strain evidence="4 5">SCC3193</strain>
    </source>
</reference>
<comment type="similarity">
    <text evidence="1">Belongs to the esterase D family.</text>
</comment>
<evidence type="ECO:0000313" key="5">
    <source>
        <dbReference type="Proteomes" id="UP000008044"/>
    </source>
</evidence>
<feature type="transmembrane region" description="Helical" evidence="3">
    <location>
        <begin position="12"/>
        <end position="31"/>
    </location>
</feature>
<dbReference type="KEGG" id="pec:W5S_1100"/>
<dbReference type="ESTHER" id="pecww-d0kju9">
    <property type="family name" value="A85-IroE-IroD-Fes-Yiel"/>
</dbReference>
<keyword evidence="3" id="KW-0812">Transmembrane</keyword>
<dbReference type="Pfam" id="PF00756">
    <property type="entry name" value="Esterase"/>
    <property type="match status" value="1"/>
</dbReference>
<gene>
    <name evidence="4" type="ordered locus">W5S_1100</name>
</gene>
<dbReference type="InterPro" id="IPR052558">
    <property type="entry name" value="Siderophore_Hydrolase_D"/>
</dbReference>
<dbReference type="eggNOG" id="COG2819">
    <property type="taxonomic scope" value="Bacteria"/>
</dbReference>